<dbReference type="AlphaFoldDB" id="A0A1E5CAE2"/>
<protein>
    <recommendedName>
        <fullName evidence="1">LUD domain-containing protein</fullName>
    </recommendedName>
</protein>
<name>A0A1E5CAE2_9GAMM</name>
<comment type="caution">
    <text evidence="2">The sequence shown here is derived from an EMBL/GenBank/DDBJ whole genome shotgun (WGS) entry which is preliminary data.</text>
</comment>
<dbReference type="PANTHER" id="PTHR43682">
    <property type="entry name" value="LACTATE UTILIZATION PROTEIN C"/>
    <property type="match status" value="1"/>
</dbReference>
<dbReference type="SUPFAM" id="SSF100950">
    <property type="entry name" value="NagB/RpiA/CoA transferase-like"/>
    <property type="match status" value="1"/>
</dbReference>
<gene>
    <name evidence="2" type="ORF">A1OK_01200</name>
</gene>
<proteinExistence type="predicted"/>
<sequence>MTNQSQQARTAIFAKLNAAPKQTVNASLPEWQAWQDDDAQARAHRLATCMTTAHTEIIRVSEDNLMARLVACLDDNSFKNVLLGRDNPFTAALQAADIECDIKTYDQSIDQIKNDLFNHIDASLTVIPAAIADTGTLAVITGAKEPRALSLVPPTHIAILRECDIVSNFSDLMTSPFWKQAGWDTCPPTNLLLISGPSKTADIQQTLAYGAHGPKRLIVFMVKE</sequence>
<accession>A0A1E5CAE2</accession>
<organism evidence="2 3">
    <name type="scientific">Enterovibrio norvegicus FF-454</name>
    <dbReference type="NCBI Taxonomy" id="1185651"/>
    <lineage>
        <taxon>Bacteria</taxon>
        <taxon>Pseudomonadati</taxon>
        <taxon>Pseudomonadota</taxon>
        <taxon>Gammaproteobacteria</taxon>
        <taxon>Vibrionales</taxon>
        <taxon>Vibrionaceae</taxon>
        <taxon>Enterovibrio</taxon>
    </lineage>
</organism>
<dbReference type="InterPro" id="IPR037171">
    <property type="entry name" value="NagB/RpiA_transferase-like"/>
</dbReference>
<dbReference type="EMBL" id="AJWN02000040">
    <property type="protein sequence ID" value="OEE62152.1"/>
    <property type="molecule type" value="Genomic_DNA"/>
</dbReference>
<dbReference type="RefSeq" id="WP_016962105.1">
    <property type="nucleotide sequence ID" value="NZ_AJWN02000040.1"/>
</dbReference>
<evidence type="ECO:0000313" key="3">
    <source>
        <dbReference type="Proteomes" id="UP000095039"/>
    </source>
</evidence>
<dbReference type="Pfam" id="PF02589">
    <property type="entry name" value="LUD_dom"/>
    <property type="match status" value="1"/>
</dbReference>
<dbReference type="InterPro" id="IPR003741">
    <property type="entry name" value="LUD_dom"/>
</dbReference>
<evidence type="ECO:0000259" key="1">
    <source>
        <dbReference type="Pfam" id="PF02589"/>
    </source>
</evidence>
<dbReference type="PANTHER" id="PTHR43682:SF1">
    <property type="entry name" value="LACTATE UTILIZATION PROTEIN C"/>
    <property type="match status" value="1"/>
</dbReference>
<keyword evidence="3" id="KW-1185">Reference proteome</keyword>
<feature type="domain" description="LUD" evidence="1">
    <location>
        <begin position="52"/>
        <end position="222"/>
    </location>
</feature>
<evidence type="ECO:0000313" key="2">
    <source>
        <dbReference type="EMBL" id="OEE62152.1"/>
    </source>
</evidence>
<dbReference type="InterPro" id="IPR024185">
    <property type="entry name" value="FTHF_cligase-like_sf"/>
</dbReference>
<dbReference type="Proteomes" id="UP000095039">
    <property type="component" value="Unassembled WGS sequence"/>
</dbReference>
<dbReference type="Gene3D" id="3.40.50.10420">
    <property type="entry name" value="NagB/RpiA/CoA transferase-like"/>
    <property type="match status" value="1"/>
</dbReference>
<reference evidence="2 3" key="1">
    <citation type="journal article" date="2012" name="Science">
        <title>Ecological populations of bacteria act as socially cohesive units of antibiotic production and resistance.</title>
        <authorList>
            <person name="Cordero O.X."/>
            <person name="Wildschutte H."/>
            <person name="Kirkup B."/>
            <person name="Proehl S."/>
            <person name="Ngo L."/>
            <person name="Hussain F."/>
            <person name="Le Roux F."/>
            <person name="Mincer T."/>
            <person name="Polz M.F."/>
        </authorList>
    </citation>
    <scope>NUCLEOTIDE SEQUENCE [LARGE SCALE GENOMIC DNA]</scope>
    <source>
        <strain evidence="2 3">FF-454</strain>
    </source>
</reference>